<evidence type="ECO:0000313" key="1">
    <source>
        <dbReference type="EMBL" id="MDO6573491.1"/>
    </source>
</evidence>
<dbReference type="AlphaFoldDB" id="A0AAW7YS58"/>
<protein>
    <submittedName>
        <fullName evidence="1">Heptaprenyl pyrophosphate synthase subunit A</fullName>
    </submittedName>
</protein>
<dbReference type="RefSeq" id="WP_046466700.1">
    <property type="nucleotide sequence ID" value="NZ_JAUOQO010000003.1"/>
</dbReference>
<organism evidence="1 2">
    <name type="scientific">Staphylococcus pasteuri_A</name>
    <dbReference type="NCBI Taxonomy" id="3062664"/>
    <lineage>
        <taxon>Bacteria</taxon>
        <taxon>Bacillati</taxon>
        <taxon>Bacillota</taxon>
        <taxon>Bacilli</taxon>
        <taxon>Bacillales</taxon>
        <taxon>Staphylococcaceae</taxon>
        <taxon>Staphylococcus</taxon>
    </lineage>
</organism>
<comment type="caution">
    <text evidence="1">The sequence shown here is derived from an EMBL/GenBank/DDBJ whole genome shotgun (WGS) entry which is preliminary data.</text>
</comment>
<dbReference type="Proteomes" id="UP001170310">
    <property type="component" value="Unassembled WGS sequence"/>
</dbReference>
<dbReference type="Gene3D" id="1.20.120.1450">
    <property type="match status" value="1"/>
</dbReference>
<sequence length="190" mass="21937">METTVSKLNIDIKQRLKGIVDYETIQINEKLGQFLDTCSLPEKAKLACLTIDTSMKHLDDISNNRLSKHSILVGDLLSAHFYTILAEINDPEYQLAMSKAIVEVSELKSSLHQHVLTDEESSDAIFKIETLFPYITLTHFNNEGNATQIYDFLYDDVHDYYPSYLKNYNKERVNLIMKDIKQTLDKRRGN</sequence>
<gene>
    <name evidence="1" type="ORF">Q4528_04885</name>
</gene>
<keyword evidence="2" id="KW-1185">Reference proteome</keyword>
<evidence type="ECO:0000313" key="2">
    <source>
        <dbReference type="Proteomes" id="UP001170310"/>
    </source>
</evidence>
<accession>A0AAW7YS58</accession>
<dbReference type="EMBL" id="JAUOQO010000003">
    <property type="protein sequence ID" value="MDO6573491.1"/>
    <property type="molecule type" value="Genomic_DNA"/>
</dbReference>
<name>A0AAW7YS58_9STAP</name>
<proteinExistence type="predicted"/>
<reference evidence="1" key="1">
    <citation type="submission" date="2023-07" db="EMBL/GenBank/DDBJ databases">
        <title>Genome content predicts the carbon catabolic preferences of heterotrophic bacteria.</title>
        <authorList>
            <person name="Gralka M."/>
        </authorList>
    </citation>
    <scope>NUCLEOTIDE SEQUENCE</scope>
    <source>
        <strain evidence="1">E2R20</strain>
    </source>
</reference>